<gene>
    <name evidence="1" type="ORF">N7498_008453</name>
</gene>
<comment type="caution">
    <text evidence="1">The sequence shown here is derived from an EMBL/GenBank/DDBJ whole genome shotgun (WGS) entry which is preliminary data.</text>
</comment>
<reference evidence="1" key="2">
    <citation type="journal article" date="2023" name="IMA Fungus">
        <title>Comparative genomic study of the Penicillium genus elucidates a diverse pangenome and 15 lateral gene transfer events.</title>
        <authorList>
            <person name="Petersen C."/>
            <person name="Sorensen T."/>
            <person name="Nielsen M.R."/>
            <person name="Sondergaard T.E."/>
            <person name="Sorensen J.L."/>
            <person name="Fitzpatrick D.A."/>
            <person name="Frisvad J.C."/>
            <person name="Nielsen K.L."/>
        </authorList>
    </citation>
    <scope>NUCLEOTIDE SEQUENCE</scope>
    <source>
        <strain evidence="1">IBT 15544</strain>
    </source>
</reference>
<dbReference type="AlphaFoldDB" id="A0A9W9JHI8"/>
<protein>
    <submittedName>
        <fullName evidence="1">Uncharacterized protein</fullName>
    </submittedName>
</protein>
<proteinExistence type="predicted"/>
<evidence type="ECO:0000313" key="1">
    <source>
        <dbReference type="EMBL" id="KAJ5195015.1"/>
    </source>
</evidence>
<dbReference type="RefSeq" id="XP_058305503.1">
    <property type="nucleotide sequence ID" value="XM_058455515.1"/>
</dbReference>
<accession>A0A9W9JHI8</accession>
<organism evidence="1 2">
    <name type="scientific">Penicillium cinerascens</name>
    <dbReference type="NCBI Taxonomy" id="70096"/>
    <lineage>
        <taxon>Eukaryota</taxon>
        <taxon>Fungi</taxon>
        <taxon>Dikarya</taxon>
        <taxon>Ascomycota</taxon>
        <taxon>Pezizomycotina</taxon>
        <taxon>Eurotiomycetes</taxon>
        <taxon>Eurotiomycetidae</taxon>
        <taxon>Eurotiales</taxon>
        <taxon>Aspergillaceae</taxon>
        <taxon>Penicillium</taxon>
    </lineage>
</organism>
<sequence length="81" mass="8478">MDFAGVARIQLVQDEVQERSMGSVEGVGEGIVVSKKRSGYVSGDPAGEMRHKGGRGRSIGEGIGNILDYAEQSVGVEVLDG</sequence>
<dbReference type="EMBL" id="JAPQKR010000015">
    <property type="protein sequence ID" value="KAJ5195015.1"/>
    <property type="molecule type" value="Genomic_DNA"/>
</dbReference>
<reference evidence="1" key="1">
    <citation type="submission" date="2022-12" db="EMBL/GenBank/DDBJ databases">
        <authorList>
            <person name="Petersen C."/>
        </authorList>
    </citation>
    <scope>NUCLEOTIDE SEQUENCE</scope>
    <source>
        <strain evidence="1">IBT 15544</strain>
    </source>
</reference>
<keyword evidence="2" id="KW-1185">Reference proteome</keyword>
<evidence type="ECO:0000313" key="2">
    <source>
        <dbReference type="Proteomes" id="UP001150904"/>
    </source>
</evidence>
<name>A0A9W9JHI8_9EURO</name>
<dbReference type="GeneID" id="83182816"/>
<dbReference type="Proteomes" id="UP001150904">
    <property type="component" value="Unassembled WGS sequence"/>
</dbReference>